<proteinExistence type="predicted"/>
<dbReference type="GeneID" id="110240783"/>
<dbReference type="InterPro" id="IPR033602">
    <property type="entry name" value="CIMAP3"/>
</dbReference>
<dbReference type="Proteomes" id="UP000887567">
    <property type="component" value="Unplaced"/>
</dbReference>
<organism evidence="2 3">
    <name type="scientific">Exaiptasia diaphana</name>
    <name type="common">Tropical sea anemone</name>
    <name type="synonym">Aiptasia pulchella</name>
    <dbReference type="NCBI Taxonomy" id="2652724"/>
    <lineage>
        <taxon>Eukaryota</taxon>
        <taxon>Metazoa</taxon>
        <taxon>Cnidaria</taxon>
        <taxon>Anthozoa</taxon>
        <taxon>Hexacorallia</taxon>
        <taxon>Actiniaria</taxon>
        <taxon>Aiptasiidae</taxon>
        <taxon>Exaiptasia</taxon>
    </lineage>
</organism>
<sequence>MFSLYPNETNKTNVSFGTTLDRPMLPLKLPQNRFGNQLTVGGSPQTGPGCYDNAEASTFVYEMEQKPVCLRGYSLGARTAARFPKPSHMDVPGPPTHQAIISKPKEFVPDVKPFLVGVKRLPEESKTSTSSEKPGPGTYEHDVSTNRQVKYHGTFGGPQTLITPVKIKCNDYGEKDICNSCKNHPVGDYYEYKKKHFCRKCYNQHLESTRSKYPKSYLQKFYKVRDCSLIHDHEGTNAKLMLKTEKDIRKQRFREAYMNLYF</sequence>
<keyword evidence="3" id="KW-1185">Reference proteome</keyword>
<accession>A0A913XC76</accession>
<dbReference type="KEGG" id="epa:110240783"/>
<evidence type="ECO:0000256" key="1">
    <source>
        <dbReference type="SAM" id="MobiDB-lite"/>
    </source>
</evidence>
<evidence type="ECO:0008006" key="4">
    <source>
        <dbReference type="Google" id="ProtNLM"/>
    </source>
</evidence>
<feature type="region of interest" description="Disordered" evidence="1">
    <location>
        <begin position="122"/>
        <end position="141"/>
    </location>
</feature>
<dbReference type="RefSeq" id="XP_020902259.1">
    <property type="nucleotide sequence ID" value="XM_021046600.2"/>
</dbReference>
<name>A0A913XC76_EXADI</name>
<dbReference type="PANTHER" id="PTHR31508:SF2">
    <property type="entry name" value="PROTEIN PITCHFORK"/>
    <property type="match status" value="1"/>
</dbReference>
<dbReference type="EnsemblMetazoa" id="XM_021046600.2">
    <property type="protein sequence ID" value="XP_020902259.1"/>
    <property type="gene ID" value="LOC110240783"/>
</dbReference>
<dbReference type="GO" id="GO:0031344">
    <property type="term" value="P:regulation of cell projection organization"/>
    <property type="evidence" value="ECO:0007669"/>
    <property type="project" value="TreeGrafter"/>
</dbReference>
<evidence type="ECO:0000313" key="3">
    <source>
        <dbReference type="Proteomes" id="UP000887567"/>
    </source>
</evidence>
<dbReference type="OMA" id="VREQKWV"/>
<dbReference type="PANTHER" id="PTHR31508">
    <property type="entry name" value="PROTEIN PITCHFORK"/>
    <property type="match status" value="1"/>
</dbReference>
<evidence type="ECO:0000313" key="2">
    <source>
        <dbReference type="EnsemblMetazoa" id="XP_020902259.1"/>
    </source>
</evidence>
<dbReference type="OrthoDB" id="8189408at2759"/>
<dbReference type="GO" id="GO:0008092">
    <property type="term" value="F:cytoskeletal protein binding"/>
    <property type="evidence" value="ECO:0007669"/>
    <property type="project" value="TreeGrafter"/>
</dbReference>
<protein>
    <recommendedName>
        <fullName evidence="4">Protein pitchfork</fullName>
    </recommendedName>
</protein>
<reference evidence="2" key="1">
    <citation type="submission" date="2022-11" db="UniProtKB">
        <authorList>
            <consortium name="EnsemblMetazoa"/>
        </authorList>
    </citation>
    <scope>IDENTIFICATION</scope>
</reference>
<dbReference type="AlphaFoldDB" id="A0A913XC76"/>